<reference evidence="5" key="1">
    <citation type="submission" date="2022-11" db="EMBL/GenBank/DDBJ databases">
        <title>Lacrimispora xylanolytica sy1, complete genome.</title>
        <authorList>
            <person name="Choi S."/>
        </authorList>
    </citation>
    <scope>NUCLEOTIDE SEQUENCE</scope>
    <source>
        <strain evidence="5">Sy1</strain>
    </source>
</reference>
<name>A0ABY7AHZ5_9FIRM</name>
<evidence type="ECO:0000313" key="6">
    <source>
        <dbReference type="Proteomes" id="UP001163115"/>
    </source>
</evidence>
<dbReference type="PANTHER" id="PTHR33204:SF29">
    <property type="entry name" value="TRANSCRIPTIONAL REGULATOR"/>
    <property type="match status" value="1"/>
</dbReference>
<dbReference type="Gene3D" id="1.10.10.10">
    <property type="entry name" value="Winged helix-like DNA-binding domain superfamily/Winged helix DNA-binding domain"/>
    <property type="match status" value="1"/>
</dbReference>
<dbReference type="Pfam" id="PF01638">
    <property type="entry name" value="HxlR"/>
    <property type="match status" value="1"/>
</dbReference>
<dbReference type="InterPro" id="IPR036388">
    <property type="entry name" value="WH-like_DNA-bd_sf"/>
</dbReference>
<feature type="domain" description="HTH hxlR-type" evidence="4">
    <location>
        <begin position="10"/>
        <end position="109"/>
    </location>
</feature>
<dbReference type="EMBL" id="CP113524">
    <property type="protein sequence ID" value="WAJ25454.1"/>
    <property type="molecule type" value="Genomic_DNA"/>
</dbReference>
<evidence type="ECO:0000313" key="5">
    <source>
        <dbReference type="EMBL" id="WAJ25454.1"/>
    </source>
</evidence>
<keyword evidence="1" id="KW-0805">Transcription regulation</keyword>
<dbReference type="RefSeq" id="WP_024836428.1">
    <property type="nucleotide sequence ID" value="NZ_CP113524.1"/>
</dbReference>
<keyword evidence="3" id="KW-0804">Transcription</keyword>
<dbReference type="SUPFAM" id="SSF46785">
    <property type="entry name" value="Winged helix' DNA-binding domain"/>
    <property type="match status" value="1"/>
</dbReference>
<organism evidence="5 6">
    <name type="scientific">Lacrimispora xylanolytica</name>
    <dbReference type="NCBI Taxonomy" id="29375"/>
    <lineage>
        <taxon>Bacteria</taxon>
        <taxon>Bacillati</taxon>
        <taxon>Bacillota</taxon>
        <taxon>Clostridia</taxon>
        <taxon>Lachnospirales</taxon>
        <taxon>Lachnospiraceae</taxon>
        <taxon>Lacrimispora</taxon>
    </lineage>
</organism>
<dbReference type="PROSITE" id="PS51118">
    <property type="entry name" value="HTH_HXLR"/>
    <property type="match status" value="1"/>
</dbReference>
<keyword evidence="2" id="KW-0238">DNA-binding</keyword>
<evidence type="ECO:0000256" key="1">
    <source>
        <dbReference type="ARBA" id="ARBA00023015"/>
    </source>
</evidence>
<keyword evidence="6" id="KW-1185">Reference proteome</keyword>
<dbReference type="Proteomes" id="UP001163115">
    <property type="component" value="Chromosome"/>
</dbReference>
<dbReference type="InterPro" id="IPR002577">
    <property type="entry name" value="HTH_HxlR"/>
</dbReference>
<accession>A0ABY7AHZ5</accession>
<protein>
    <submittedName>
        <fullName evidence="5">Helix-turn-helix domain-containing protein</fullName>
    </submittedName>
</protein>
<dbReference type="CDD" id="cd00090">
    <property type="entry name" value="HTH_ARSR"/>
    <property type="match status" value="1"/>
</dbReference>
<sequence length="122" mass="14208">MAKKDLYGLCPYVTSQKILSGKWSIYLLYLLQEGPVRFNELQRKMPEDITHTTLSRQLKSLEEEGLIIRREYSQIPPRVEYSLSEIGLKFESVLEALGNWGSDYIEFVKHKNHTMEKDGEAI</sequence>
<evidence type="ECO:0000256" key="3">
    <source>
        <dbReference type="ARBA" id="ARBA00023163"/>
    </source>
</evidence>
<dbReference type="InterPro" id="IPR011991">
    <property type="entry name" value="ArsR-like_HTH"/>
</dbReference>
<gene>
    <name evidence="5" type="ORF">OW255_08065</name>
</gene>
<dbReference type="InterPro" id="IPR036390">
    <property type="entry name" value="WH_DNA-bd_sf"/>
</dbReference>
<evidence type="ECO:0000259" key="4">
    <source>
        <dbReference type="PROSITE" id="PS51118"/>
    </source>
</evidence>
<evidence type="ECO:0000256" key="2">
    <source>
        <dbReference type="ARBA" id="ARBA00023125"/>
    </source>
</evidence>
<proteinExistence type="predicted"/>
<dbReference type="PANTHER" id="PTHR33204">
    <property type="entry name" value="TRANSCRIPTIONAL REGULATOR, MARR FAMILY"/>
    <property type="match status" value="1"/>
</dbReference>